<dbReference type="SUPFAM" id="SSF53649">
    <property type="entry name" value="Alkaline phosphatase-like"/>
    <property type="match status" value="1"/>
</dbReference>
<evidence type="ECO:0000313" key="7">
    <source>
        <dbReference type="Proteomes" id="UP000050827"/>
    </source>
</evidence>
<evidence type="ECO:0000256" key="4">
    <source>
        <dbReference type="ARBA" id="ARBA00022837"/>
    </source>
</evidence>
<dbReference type="Pfam" id="PF00884">
    <property type="entry name" value="Sulfatase"/>
    <property type="match status" value="1"/>
</dbReference>
<evidence type="ECO:0000259" key="5">
    <source>
        <dbReference type="Pfam" id="PF00884"/>
    </source>
</evidence>
<dbReference type="STRING" id="346185.AAY42_17125"/>
<evidence type="ECO:0000256" key="1">
    <source>
        <dbReference type="ARBA" id="ARBA00008779"/>
    </source>
</evidence>
<keyword evidence="7" id="KW-1185">Reference proteome</keyword>
<evidence type="ECO:0000313" key="6">
    <source>
        <dbReference type="EMBL" id="KQC31826.1"/>
    </source>
</evidence>
<comment type="similarity">
    <text evidence="1">Belongs to the sulfatase family.</text>
</comment>
<dbReference type="AlphaFoldDB" id="A0A0Q0XRJ8"/>
<dbReference type="GO" id="GO:0046872">
    <property type="term" value="F:metal ion binding"/>
    <property type="evidence" value="ECO:0007669"/>
    <property type="project" value="UniProtKB-KW"/>
</dbReference>
<proteinExistence type="inferred from homology"/>
<name>A0A0Q0XRJ8_9FLAO</name>
<reference evidence="6 7" key="1">
    <citation type="submission" date="2015-04" db="EMBL/GenBank/DDBJ databases">
        <title>Complete genome of flavobacterium.</title>
        <authorList>
            <person name="Kwon Y.M."/>
            <person name="Kim S.-J."/>
        </authorList>
    </citation>
    <scope>NUCLEOTIDE SEQUENCE [LARGE SCALE GENOMIC DNA]</scope>
    <source>
        <strain evidence="6 7">DK169</strain>
    </source>
</reference>
<comment type="caution">
    <text evidence="6">The sequence shown here is derived from an EMBL/GenBank/DDBJ whole genome shotgun (WGS) entry which is preliminary data.</text>
</comment>
<protein>
    <submittedName>
        <fullName evidence="6">Arylsulfatase</fullName>
    </submittedName>
</protein>
<dbReference type="InterPro" id="IPR050738">
    <property type="entry name" value="Sulfatase"/>
</dbReference>
<dbReference type="PROSITE" id="PS00523">
    <property type="entry name" value="SULFATASE_1"/>
    <property type="match status" value="1"/>
</dbReference>
<evidence type="ECO:0000256" key="3">
    <source>
        <dbReference type="ARBA" id="ARBA00022801"/>
    </source>
</evidence>
<organism evidence="6 7">
    <name type="scientific">Flagellimonas eckloniae</name>
    <dbReference type="NCBI Taxonomy" id="346185"/>
    <lineage>
        <taxon>Bacteria</taxon>
        <taxon>Pseudomonadati</taxon>
        <taxon>Bacteroidota</taxon>
        <taxon>Flavobacteriia</taxon>
        <taxon>Flavobacteriales</taxon>
        <taxon>Flavobacteriaceae</taxon>
        <taxon>Flagellimonas</taxon>
    </lineage>
</organism>
<sequence>MVPQGDTVKEHPNLVIIFTDDQGYGDLGCFGGKHVNTPHLDKMAAEGMKLNSFYVAAPICTPSRAALMTGCYPKRINMADGVFLAGDSKGLHPDEITIAEILKTKGYTTGIMGKWHLGDQPEFLPTRQGFDAFFGLPYSHDIHPWHRNNKKFNFPDLPLLEGEEVIEINPDMNYLTQRITDKAIDFIAENKDRPFFLYIPHPLPHRPVYASPNQMKHVSDSIQSIILQENDSVLYDVRDQIYPEAIGTIDDSVGEIMNALREYGIDKNTLVIFSSDNGPAKGGMGSTGFLKGRKGHTFEGGMRMASLAWWPGKIPPSSESDEVLTSMDLLPTFAHLAGAEIPQDRVIDGENIWPVLTNKKKDIPAPKSFYYYQANELQAVRYGSWKYSKRDGVSMLHNLKTDIGETKNVIDEYPAITTQMVKYFDTFEKELGEGKSLSERCRPVGYIENAKPLTKEN</sequence>
<dbReference type="Gene3D" id="3.30.1120.10">
    <property type="match status" value="1"/>
</dbReference>
<dbReference type="CDD" id="cd16026">
    <property type="entry name" value="GALNS_like"/>
    <property type="match status" value="1"/>
</dbReference>
<dbReference type="GO" id="GO:0004065">
    <property type="term" value="F:arylsulfatase activity"/>
    <property type="evidence" value="ECO:0007669"/>
    <property type="project" value="TreeGrafter"/>
</dbReference>
<dbReference type="PANTHER" id="PTHR42693:SF53">
    <property type="entry name" value="ENDO-4-O-SULFATASE"/>
    <property type="match status" value="1"/>
</dbReference>
<feature type="domain" description="Sulfatase N-terminal" evidence="5">
    <location>
        <begin position="12"/>
        <end position="339"/>
    </location>
</feature>
<keyword evidence="4" id="KW-0106">Calcium</keyword>
<dbReference type="Proteomes" id="UP000050827">
    <property type="component" value="Unassembled WGS sequence"/>
</dbReference>
<evidence type="ECO:0000256" key="2">
    <source>
        <dbReference type="ARBA" id="ARBA00022723"/>
    </source>
</evidence>
<keyword evidence="3" id="KW-0378">Hydrolase</keyword>
<dbReference type="PANTHER" id="PTHR42693">
    <property type="entry name" value="ARYLSULFATASE FAMILY MEMBER"/>
    <property type="match status" value="1"/>
</dbReference>
<accession>A0A0Q0XRJ8</accession>
<gene>
    <name evidence="6" type="ORF">AAY42_17125</name>
</gene>
<dbReference type="InterPro" id="IPR017850">
    <property type="entry name" value="Alkaline_phosphatase_core_sf"/>
</dbReference>
<dbReference type="InterPro" id="IPR000917">
    <property type="entry name" value="Sulfatase_N"/>
</dbReference>
<dbReference type="Gene3D" id="3.40.720.10">
    <property type="entry name" value="Alkaline Phosphatase, subunit A"/>
    <property type="match status" value="1"/>
</dbReference>
<dbReference type="EMBL" id="LCTZ01000002">
    <property type="protein sequence ID" value="KQC31826.1"/>
    <property type="molecule type" value="Genomic_DNA"/>
</dbReference>
<dbReference type="InterPro" id="IPR024607">
    <property type="entry name" value="Sulfatase_CS"/>
</dbReference>
<keyword evidence="2" id="KW-0479">Metal-binding</keyword>
<dbReference type="PATRIC" id="fig|1547436.3.peg.3527"/>